<accession>X1JUK2</accession>
<feature type="non-terminal residue" evidence="1">
    <location>
        <position position="68"/>
    </location>
</feature>
<evidence type="ECO:0000313" key="1">
    <source>
        <dbReference type="EMBL" id="GAH98431.1"/>
    </source>
</evidence>
<dbReference type="AlphaFoldDB" id="X1JUK2"/>
<organism evidence="1">
    <name type="scientific">marine sediment metagenome</name>
    <dbReference type="NCBI Taxonomy" id="412755"/>
    <lineage>
        <taxon>unclassified sequences</taxon>
        <taxon>metagenomes</taxon>
        <taxon>ecological metagenomes</taxon>
    </lineage>
</organism>
<sequence>MLNGKIYGQATWVHRIGGKGYGLWPTPKAQEKMGYDSQGGKTFRPHLSLAVKMWRTPDTCAGGVKSKE</sequence>
<proteinExistence type="predicted"/>
<dbReference type="EMBL" id="BARU01048692">
    <property type="protein sequence ID" value="GAH98431.1"/>
    <property type="molecule type" value="Genomic_DNA"/>
</dbReference>
<gene>
    <name evidence="1" type="ORF">S03H2_72206</name>
</gene>
<name>X1JUK2_9ZZZZ</name>
<reference evidence="1" key="1">
    <citation type="journal article" date="2014" name="Front. Microbiol.">
        <title>High frequency of phylogenetically diverse reductive dehalogenase-homologous genes in deep subseafloor sedimentary metagenomes.</title>
        <authorList>
            <person name="Kawai M."/>
            <person name="Futagami T."/>
            <person name="Toyoda A."/>
            <person name="Takaki Y."/>
            <person name="Nishi S."/>
            <person name="Hori S."/>
            <person name="Arai W."/>
            <person name="Tsubouchi T."/>
            <person name="Morono Y."/>
            <person name="Uchiyama I."/>
            <person name="Ito T."/>
            <person name="Fujiyama A."/>
            <person name="Inagaki F."/>
            <person name="Takami H."/>
        </authorList>
    </citation>
    <scope>NUCLEOTIDE SEQUENCE</scope>
    <source>
        <strain evidence="1">Expedition CK06-06</strain>
    </source>
</reference>
<protein>
    <submittedName>
        <fullName evidence="1">Uncharacterized protein</fullName>
    </submittedName>
</protein>
<comment type="caution">
    <text evidence="1">The sequence shown here is derived from an EMBL/GenBank/DDBJ whole genome shotgun (WGS) entry which is preliminary data.</text>
</comment>